<evidence type="ECO:0008006" key="4">
    <source>
        <dbReference type="Google" id="ProtNLM"/>
    </source>
</evidence>
<feature type="transmembrane region" description="Helical" evidence="1">
    <location>
        <begin position="12"/>
        <end position="30"/>
    </location>
</feature>
<reference evidence="3" key="2">
    <citation type="submission" date="2024-01" db="EMBL/GenBank/DDBJ databases">
        <title>Roseobacter fucihabitans sp. nov., isolated from the brown alga Fucus spiralis.</title>
        <authorList>
            <person name="Hahnke S."/>
            <person name="Berger M."/>
            <person name="Schlingloff A."/>
            <person name="Athale I."/>
            <person name="Neumann-Schaal M."/>
            <person name="Adenaya A."/>
            <person name="Poehlein A."/>
            <person name="Daniel R."/>
            <person name="Pertersen J."/>
            <person name="Brinkhoff T."/>
        </authorList>
    </citation>
    <scope>NUCLEOTIDE SEQUENCE [LARGE SCALE GENOMIC DNA]</scope>
    <source>
        <strain evidence="3">B14</strain>
    </source>
</reference>
<organism evidence="2 3">
    <name type="scientific">Roseobacter fucihabitans</name>
    <dbReference type="NCBI Taxonomy" id="1537242"/>
    <lineage>
        <taxon>Bacteria</taxon>
        <taxon>Pseudomonadati</taxon>
        <taxon>Pseudomonadota</taxon>
        <taxon>Alphaproteobacteria</taxon>
        <taxon>Rhodobacterales</taxon>
        <taxon>Roseobacteraceae</taxon>
        <taxon>Roseobacter</taxon>
    </lineage>
</organism>
<gene>
    <name evidence="2" type="ORF">ROLI_010480</name>
</gene>
<dbReference type="EMBL" id="CP143423">
    <property type="protein sequence ID" value="WVX47972.1"/>
    <property type="molecule type" value="Genomic_DNA"/>
</dbReference>
<sequence length="31" mass="3090">MVPRSGTLTRRGFIIAGMAIAGGASPLAAFV</sequence>
<evidence type="ECO:0000313" key="3">
    <source>
        <dbReference type="Proteomes" id="UP001318682"/>
    </source>
</evidence>
<dbReference type="Proteomes" id="UP001318682">
    <property type="component" value="Chromosome"/>
</dbReference>
<evidence type="ECO:0000256" key="1">
    <source>
        <dbReference type="SAM" id="Phobius"/>
    </source>
</evidence>
<evidence type="ECO:0000313" key="2">
    <source>
        <dbReference type="EMBL" id="WVX47972.1"/>
    </source>
</evidence>
<keyword evidence="1" id="KW-1133">Transmembrane helix</keyword>
<accession>A0ABZ2BPU3</accession>
<reference evidence="2 3" key="1">
    <citation type="submission" date="2015-07" db="EMBL/GenBank/DDBJ databases">
        <authorList>
            <person name="Voget S."/>
            <person name="Dogs M."/>
            <person name="Brinkhoff T.H."/>
            <person name="Daniel R."/>
        </authorList>
    </citation>
    <scope>NUCLEOTIDE SEQUENCE [LARGE SCALE GENOMIC DNA]</scope>
    <source>
        <strain evidence="2 3">B14</strain>
    </source>
</reference>
<keyword evidence="1" id="KW-0812">Transmembrane</keyword>
<keyword evidence="3" id="KW-1185">Reference proteome</keyword>
<proteinExistence type="predicted"/>
<name>A0ABZ2BPU3_9RHOB</name>
<protein>
    <recommendedName>
        <fullName evidence="4">Twin-arginine translocation signal domain-containing protein</fullName>
    </recommendedName>
</protein>
<keyword evidence="1" id="KW-0472">Membrane</keyword>